<gene>
    <name evidence="8" type="ORF">BECKLFY1418A_GA0070994_10304</name>
    <name evidence="9" type="ORF">BECKLFY1418B_GA0070995_10737</name>
</gene>
<dbReference type="PROSITE" id="PS00600">
    <property type="entry name" value="AA_TRANSFER_CLASS_3"/>
    <property type="match status" value="1"/>
</dbReference>
<dbReference type="InterPro" id="IPR015422">
    <property type="entry name" value="PyrdxlP-dep_Trfase_small"/>
</dbReference>
<dbReference type="InterPro" id="IPR005814">
    <property type="entry name" value="Aminotrans_3"/>
</dbReference>
<dbReference type="InterPro" id="IPR012773">
    <property type="entry name" value="Ectoine_EctB"/>
</dbReference>
<dbReference type="UniPathway" id="UPA00067">
    <property type="reaction ID" value="UER00121"/>
</dbReference>
<sequence>MEIFEELESNVRSYVRLFPAVFDTAQGSCLFDDLGNRFIDFFAGGGALNYGHNHPTVKKALIDYLKRDGVMHSLDKATVAKRAFLRKFRDTILTPRNLTYKIQFIGPTGTDAVEAALRLARRVKRRASIVAFTNAYHGMTLGSLAVTGNDFYRNEYDGVQGNTSFFPFDGYLGPDVDTIDYLRGFISDGGSGVDLPAAIIVEAVQGEGGVNIARPAWLRKLERLCRDFDILLIIDDIQMGNGRTGAFFSFEEAAIRPDMVILSKSIAGGLPMAILLMRPELDRWRPGEHTGTFRGNNLAFVAATELLAYWDDDQLSKSVAYRGEIMDKALQGIATGYPELSMAVRGRGMIWGLEFPQRGLAAKVSRRCFEGGLLIETAGTRNQVLKFLPPLIMEEDLLRKGLRIIDDAIAALARG</sequence>
<evidence type="ECO:0000256" key="6">
    <source>
        <dbReference type="RuleBase" id="RU003560"/>
    </source>
</evidence>
<proteinExistence type="inferred from homology"/>
<evidence type="ECO:0000256" key="5">
    <source>
        <dbReference type="ARBA" id="ARBA00022898"/>
    </source>
</evidence>
<dbReference type="SUPFAM" id="SSF53383">
    <property type="entry name" value="PLP-dependent transferases"/>
    <property type="match status" value="1"/>
</dbReference>
<evidence type="ECO:0000256" key="3">
    <source>
        <dbReference type="ARBA" id="ARBA00022576"/>
    </source>
</evidence>
<evidence type="ECO:0000256" key="7">
    <source>
        <dbReference type="RuleBase" id="RU365034"/>
    </source>
</evidence>
<dbReference type="AlphaFoldDB" id="A0A450UTA0"/>
<dbReference type="PANTHER" id="PTHR43552:SF2">
    <property type="entry name" value="DIAMINOBUTYRATE--2-OXOGLUTARATE TRANSAMINASE"/>
    <property type="match status" value="1"/>
</dbReference>
<dbReference type="EC" id="2.6.1.76" evidence="7"/>
<dbReference type="InterPro" id="IPR015421">
    <property type="entry name" value="PyrdxlP-dep_Trfase_major"/>
</dbReference>
<dbReference type="EMBL" id="CAADFF010000073">
    <property type="protein sequence ID" value="VFJ95680.1"/>
    <property type="molecule type" value="Genomic_DNA"/>
</dbReference>
<dbReference type="PANTHER" id="PTHR43552">
    <property type="entry name" value="DIAMINOBUTYRATE--2-OXOGLUTARATE AMINOTRANSFERASE"/>
    <property type="match status" value="1"/>
</dbReference>
<comment type="cofactor">
    <cofactor evidence="1 7">
        <name>pyridoxal 5'-phosphate</name>
        <dbReference type="ChEBI" id="CHEBI:597326"/>
    </cofactor>
</comment>
<evidence type="ECO:0000256" key="2">
    <source>
        <dbReference type="ARBA" id="ARBA00008954"/>
    </source>
</evidence>
<dbReference type="FunFam" id="3.40.640.10:FF:000004">
    <property type="entry name" value="Acetylornithine aminotransferase"/>
    <property type="match status" value="1"/>
</dbReference>
<dbReference type="CDD" id="cd00610">
    <property type="entry name" value="OAT_like"/>
    <property type="match status" value="1"/>
</dbReference>
<comment type="similarity">
    <text evidence="2 6">Belongs to the class-III pyridoxal-phosphate-dependent aminotransferase family.</text>
</comment>
<comment type="pathway">
    <text evidence="7">Amine and polyamine biosynthesis; ectoine biosynthesis; L-ectoine from L-aspartate 4-semialdehyde: step 1/3.</text>
</comment>
<dbReference type="NCBIfam" id="TIGR00709">
    <property type="entry name" value="dat"/>
    <property type="match status" value="1"/>
</dbReference>
<dbReference type="GO" id="GO:0047307">
    <property type="term" value="F:diaminobutyrate-pyruvate transaminase activity"/>
    <property type="evidence" value="ECO:0007669"/>
    <property type="project" value="InterPro"/>
</dbReference>
<dbReference type="InterPro" id="IPR015424">
    <property type="entry name" value="PyrdxlP-dep_Trfase"/>
</dbReference>
<dbReference type="Gene3D" id="3.90.1150.10">
    <property type="entry name" value="Aspartate Aminotransferase, domain 1"/>
    <property type="match status" value="1"/>
</dbReference>
<dbReference type="Gene3D" id="3.40.640.10">
    <property type="entry name" value="Type I PLP-dependent aspartate aminotransferase-like (Major domain)"/>
    <property type="match status" value="1"/>
</dbReference>
<dbReference type="GO" id="GO:0019491">
    <property type="term" value="P:ectoine biosynthetic process"/>
    <property type="evidence" value="ECO:0007669"/>
    <property type="project" value="UniProtKB-UniPathway"/>
</dbReference>
<comment type="function">
    <text evidence="7">Catalyzes reversively the conversion of L-aspartate beta-semialdehyde (ASA) to L-2,4-diaminobutyrate (DABA) by transamination with L-glutamate.</text>
</comment>
<reference evidence="9" key="1">
    <citation type="submission" date="2019-02" db="EMBL/GenBank/DDBJ databases">
        <authorList>
            <person name="Gruber-Vodicka R. H."/>
            <person name="Seah K. B. B."/>
        </authorList>
    </citation>
    <scope>NUCLEOTIDE SEQUENCE</scope>
    <source>
        <strain evidence="8">BECK_M6</strain>
        <strain evidence="9">BECK_M7</strain>
    </source>
</reference>
<dbReference type="NCBIfam" id="NF006733">
    <property type="entry name" value="PRK09264.1"/>
    <property type="match status" value="1"/>
</dbReference>
<accession>A0A450UTA0</accession>
<organism evidence="9">
    <name type="scientific">Candidatus Kentrum sp. LFY</name>
    <dbReference type="NCBI Taxonomy" id="2126342"/>
    <lineage>
        <taxon>Bacteria</taxon>
        <taxon>Pseudomonadati</taxon>
        <taxon>Pseudomonadota</taxon>
        <taxon>Gammaproteobacteria</taxon>
        <taxon>Candidatus Kentrum</taxon>
    </lineage>
</organism>
<dbReference type="Pfam" id="PF00202">
    <property type="entry name" value="Aminotran_3"/>
    <property type="match status" value="1"/>
</dbReference>
<dbReference type="InterPro" id="IPR004637">
    <property type="entry name" value="Dat"/>
</dbReference>
<dbReference type="GO" id="GO:0030170">
    <property type="term" value="F:pyridoxal phosphate binding"/>
    <property type="evidence" value="ECO:0007669"/>
    <property type="project" value="InterPro"/>
</dbReference>
<evidence type="ECO:0000256" key="1">
    <source>
        <dbReference type="ARBA" id="ARBA00001933"/>
    </source>
</evidence>
<dbReference type="NCBIfam" id="TIGR02407">
    <property type="entry name" value="ectoine_ectB"/>
    <property type="match status" value="1"/>
</dbReference>
<evidence type="ECO:0000256" key="4">
    <source>
        <dbReference type="ARBA" id="ARBA00022679"/>
    </source>
</evidence>
<name>A0A450UTA0_9GAMM</name>
<evidence type="ECO:0000313" key="8">
    <source>
        <dbReference type="EMBL" id="VFJ93222.1"/>
    </source>
</evidence>
<evidence type="ECO:0000313" key="9">
    <source>
        <dbReference type="EMBL" id="VFJ95680.1"/>
    </source>
</evidence>
<dbReference type="GO" id="GO:0045303">
    <property type="term" value="F:diaminobutyrate-2-oxoglutarate transaminase activity"/>
    <property type="evidence" value="ECO:0007669"/>
    <property type="project" value="UniProtKB-EC"/>
</dbReference>
<keyword evidence="4 7" id="KW-0808">Transferase</keyword>
<comment type="catalytic activity">
    <reaction evidence="7">
        <text>L-2,4-diaminobutanoate + 2-oxoglutarate = L-aspartate 4-semialdehyde + L-glutamate</text>
        <dbReference type="Rhea" id="RHEA:11160"/>
        <dbReference type="ChEBI" id="CHEBI:16810"/>
        <dbReference type="ChEBI" id="CHEBI:29985"/>
        <dbReference type="ChEBI" id="CHEBI:58761"/>
        <dbReference type="ChEBI" id="CHEBI:537519"/>
        <dbReference type="EC" id="2.6.1.76"/>
    </reaction>
</comment>
<dbReference type="InterPro" id="IPR049704">
    <property type="entry name" value="Aminotrans_3_PPA_site"/>
</dbReference>
<dbReference type="EMBL" id="CAADFH010000030">
    <property type="protein sequence ID" value="VFJ93222.1"/>
    <property type="molecule type" value="Genomic_DNA"/>
</dbReference>
<keyword evidence="3 7" id="KW-0032">Aminotransferase</keyword>
<dbReference type="PIRSF" id="PIRSF000521">
    <property type="entry name" value="Transaminase_4ab_Lys_Orn"/>
    <property type="match status" value="1"/>
</dbReference>
<keyword evidence="5 6" id="KW-0663">Pyridoxal phosphate</keyword>
<protein>
    <recommendedName>
        <fullName evidence="7">Diaminobutyrate--2-oxoglutarate transaminase</fullName>
        <ecNumber evidence="7">2.6.1.76</ecNumber>
    </recommendedName>
    <alternativeName>
        <fullName evidence="7">DABA aminotransferase</fullName>
    </alternativeName>
</protein>